<dbReference type="GO" id="GO:0008983">
    <property type="term" value="F:protein-glutamate O-methyltransferase activity"/>
    <property type="evidence" value="ECO:0007669"/>
    <property type="project" value="UniProtKB-EC"/>
</dbReference>
<keyword evidence="3 7" id="KW-0489">Methyltransferase</keyword>
<evidence type="ECO:0000256" key="2">
    <source>
        <dbReference type="ARBA" id="ARBA00012534"/>
    </source>
</evidence>
<feature type="domain" description="CheR-type methyltransferase" evidence="6">
    <location>
        <begin position="1"/>
        <end position="259"/>
    </location>
</feature>
<gene>
    <name evidence="7" type="ordered locus">Sinac_0307</name>
</gene>
<dbReference type="PANTHER" id="PTHR24422:SF19">
    <property type="entry name" value="CHEMOTAXIS PROTEIN METHYLTRANSFERASE"/>
    <property type="match status" value="1"/>
</dbReference>
<dbReference type="InterPro" id="IPR029063">
    <property type="entry name" value="SAM-dependent_MTases_sf"/>
</dbReference>
<dbReference type="InterPro" id="IPR050903">
    <property type="entry name" value="Bact_Chemotaxis_MeTrfase"/>
</dbReference>
<comment type="catalytic activity">
    <reaction evidence="1">
        <text>L-glutamyl-[protein] + S-adenosyl-L-methionine = [protein]-L-glutamate 5-O-methyl ester + S-adenosyl-L-homocysteine</text>
        <dbReference type="Rhea" id="RHEA:24452"/>
        <dbReference type="Rhea" id="RHEA-COMP:10208"/>
        <dbReference type="Rhea" id="RHEA-COMP:10311"/>
        <dbReference type="ChEBI" id="CHEBI:29973"/>
        <dbReference type="ChEBI" id="CHEBI:57856"/>
        <dbReference type="ChEBI" id="CHEBI:59789"/>
        <dbReference type="ChEBI" id="CHEBI:82795"/>
        <dbReference type="EC" id="2.1.1.80"/>
    </reaction>
</comment>
<dbReference type="Gene3D" id="3.40.50.150">
    <property type="entry name" value="Vaccinia Virus protein VP39"/>
    <property type="match status" value="1"/>
</dbReference>
<dbReference type="InterPro" id="IPR000780">
    <property type="entry name" value="CheR_MeTrfase"/>
</dbReference>
<proteinExistence type="predicted"/>
<accession>L0D7E9</accession>
<evidence type="ECO:0000256" key="1">
    <source>
        <dbReference type="ARBA" id="ARBA00001541"/>
    </source>
</evidence>
<dbReference type="InterPro" id="IPR022642">
    <property type="entry name" value="CheR_C"/>
</dbReference>
<dbReference type="AlphaFoldDB" id="L0D7E9"/>
<dbReference type="GO" id="GO:0032259">
    <property type="term" value="P:methylation"/>
    <property type="evidence" value="ECO:0007669"/>
    <property type="project" value="UniProtKB-KW"/>
</dbReference>
<dbReference type="Proteomes" id="UP000010798">
    <property type="component" value="Chromosome"/>
</dbReference>
<evidence type="ECO:0000256" key="5">
    <source>
        <dbReference type="ARBA" id="ARBA00022691"/>
    </source>
</evidence>
<dbReference type="HOGENOM" id="CLU_025854_0_0_0"/>
<dbReference type="Pfam" id="PF03705">
    <property type="entry name" value="CheR_N"/>
    <property type="match status" value="1"/>
</dbReference>
<evidence type="ECO:0000256" key="4">
    <source>
        <dbReference type="ARBA" id="ARBA00022679"/>
    </source>
</evidence>
<dbReference type="InterPro" id="IPR036804">
    <property type="entry name" value="CheR_N_sf"/>
</dbReference>
<dbReference type="PANTHER" id="PTHR24422">
    <property type="entry name" value="CHEMOTAXIS PROTEIN METHYLTRANSFERASE"/>
    <property type="match status" value="1"/>
</dbReference>
<dbReference type="Pfam" id="PF01739">
    <property type="entry name" value="CheR"/>
    <property type="match status" value="1"/>
</dbReference>
<dbReference type="PROSITE" id="PS50123">
    <property type="entry name" value="CHER"/>
    <property type="match status" value="1"/>
</dbReference>
<dbReference type="SUPFAM" id="SSF47757">
    <property type="entry name" value="Chemotaxis receptor methyltransferase CheR, N-terminal domain"/>
    <property type="match status" value="1"/>
</dbReference>
<dbReference type="PRINTS" id="PR00996">
    <property type="entry name" value="CHERMTFRASE"/>
</dbReference>
<reference evidence="7 8" key="1">
    <citation type="submission" date="2012-02" db="EMBL/GenBank/DDBJ databases">
        <title>Complete sequence of chromosome of Singulisphaera acidiphila DSM 18658.</title>
        <authorList>
            <consortium name="US DOE Joint Genome Institute (JGI-PGF)"/>
            <person name="Lucas S."/>
            <person name="Copeland A."/>
            <person name="Lapidus A."/>
            <person name="Glavina del Rio T."/>
            <person name="Dalin E."/>
            <person name="Tice H."/>
            <person name="Bruce D."/>
            <person name="Goodwin L."/>
            <person name="Pitluck S."/>
            <person name="Peters L."/>
            <person name="Ovchinnikova G."/>
            <person name="Chertkov O."/>
            <person name="Kyrpides N."/>
            <person name="Mavromatis K."/>
            <person name="Ivanova N."/>
            <person name="Brettin T."/>
            <person name="Detter J.C."/>
            <person name="Han C."/>
            <person name="Larimer F."/>
            <person name="Land M."/>
            <person name="Hauser L."/>
            <person name="Markowitz V."/>
            <person name="Cheng J.-F."/>
            <person name="Hugenholtz P."/>
            <person name="Woyke T."/>
            <person name="Wu D."/>
            <person name="Tindall B."/>
            <person name="Pomrenke H."/>
            <person name="Brambilla E."/>
            <person name="Klenk H.-P."/>
            <person name="Eisen J.A."/>
        </authorList>
    </citation>
    <scope>NUCLEOTIDE SEQUENCE [LARGE SCALE GENOMIC DNA]</scope>
    <source>
        <strain evidence="8">ATCC BAA-1392 / DSM 18658 / VKM B-2454 / MOB10</strain>
    </source>
</reference>
<dbReference type="PIRSF" id="PIRSF000410">
    <property type="entry name" value="CheR"/>
    <property type="match status" value="1"/>
</dbReference>
<dbReference type="Gene3D" id="1.10.155.10">
    <property type="entry name" value="Chemotaxis receptor methyltransferase CheR, N-terminal domain"/>
    <property type="match status" value="1"/>
</dbReference>
<dbReference type="STRING" id="886293.Sinac_0307"/>
<dbReference type="eggNOG" id="COG1352">
    <property type="taxonomic scope" value="Bacteria"/>
</dbReference>
<evidence type="ECO:0000256" key="3">
    <source>
        <dbReference type="ARBA" id="ARBA00022603"/>
    </source>
</evidence>
<sequence length="278" mass="31329">MTGTGSELTEGEHERFCNLIYRVAGIRIPGTKRVMVATRVRKRLKATGISSFSAYLNFLNSAAGAGEMPMFLDVMTTNETYFYRDPHHYDWFDQTFLPEVIQRARLRKRPRSLRVWSAASSTGEELYSIALKVVGHRPELNGWKLTLLGTDLSGAVLEAARAGVYDDRALHLVGDEERRAYFTHDPVARTWTLSREVQAAATFKTHNLLEPLNEEPFDCIFIKNVLIYFDAESKKTVVQHLLAALAKGGYLVVGPSEGIYTMLGALTKHKSWLYQKPA</sequence>
<dbReference type="SMART" id="SM00138">
    <property type="entry name" value="MeTrc"/>
    <property type="match status" value="1"/>
</dbReference>
<dbReference type="SUPFAM" id="SSF53335">
    <property type="entry name" value="S-adenosyl-L-methionine-dependent methyltransferases"/>
    <property type="match status" value="1"/>
</dbReference>
<dbReference type="KEGG" id="saci:Sinac_0307"/>
<evidence type="ECO:0000259" key="6">
    <source>
        <dbReference type="PROSITE" id="PS50123"/>
    </source>
</evidence>
<name>L0D7E9_SINAD</name>
<protein>
    <recommendedName>
        <fullName evidence="2">protein-glutamate O-methyltransferase</fullName>
        <ecNumber evidence="2">2.1.1.80</ecNumber>
    </recommendedName>
</protein>
<dbReference type="InterPro" id="IPR026024">
    <property type="entry name" value="Chemotaxis_MeTrfase_CheR"/>
</dbReference>
<evidence type="ECO:0000313" key="7">
    <source>
        <dbReference type="EMBL" id="AGA24753.1"/>
    </source>
</evidence>
<dbReference type="EMBL" id="CP003364">
    <property type="protein sequence ID" value="AGA24753.1"/>
    <property type="molecule type" value="Genomic_DNA"/>
</dbReference>
<dbReference type="EC" id="2.1.1.80" evidence="2"/>
<keyword evidence="5" id="KW-0949">S-adenosyl-L-methionine</keyword>
<organism evidence="7 8">
    <name type="scientific">Singulisphaera acidiphila (strain ATCC BAA-1392 / DSM 18658 / VKM B-2454 / MOB10)</name>
    <dbReference type="NCBI Taxonomy" id="886293"/>
    <lineage>
        <taxon>Bacteria</taxon>
        <taxon>Pseudomonadati</taxon>
        <taxon>Planctomycetota</taxon>
        <taxon>Planctomycetia</taxon>
        <taxon>Isosphaerales</taxon>
        <taxon>Isosphaeraceae</taxon>
        <taxon>Singulisphaera</taxon>
    </lineage>
</organism>
<keyword evidence="4" id="KW-0808">Transferase</keyword>
<evidence type="ECO:0000313" key="8">
    <source>
        <dbReference type="Proteomes" id="UP000010798"/>
    </source>
</evidence>
<keyword evidence="8" id="KW-1185">Reference proteome</keyword>
<dbReference type="InterPro" id="IPR022641">
    <property type="entry name" value="CheR_N"/>
</dbReference>